<evidence type="ECO:0000313" key="6">
    <source>
        <dbReference type="Proteomes" id="UP001373159"/>
    </source>
</evidence>
<dbReference type="Proteomes" id="UP001373159">
    <property type="component" value="Unassembled WGS sequence"/>
</dbReference>
<dbReference type="SUPFAM" id="SSF102705">
    <property type="entry name" value="NIF3 (NGG1p interacting factor 3)-like"/>
    <property type="match status" value="1"/>
</dbReference>
<dbReference type="Pfam" id="PF01784">
    <property type="entry name" value="DUF34_NIF3"/>
    <property type="match status" value="1"/>
</dbReference>
<dbReference type="PANTHER" id="PTHR13799:SF14">
    <property type="entry name" value="GTP CYCLOHYDROLASE 1 TYPE 2 HOMOLOG"/>
    <property type="match status" value="1"/>
</dbReference>
<gene>
    <name evidence="5" type="ORF">V8P97_03600</name>
</gene>
<dbReference type="EMBL" id="JBANBB010000001">
    <property type="protein sequence ID" value="MEK0306554.1"/>
    <property type="molecule type" value="Genomic_DNA"/>
</dbReference>
<proteinExistence type="inferred from homology"/>
<name>A0ABU8ZMY2_9BIFI</name>
<organism evidence="5 6">
    <name type="scientific">Bifidobacterium favimelis</name>
    <dbReference type="NCBI Taxonomy" id="3122979"/>
    <lineage>
        <taxon>Bacteria</taxon>
        <taxon>Bacillati</taxon>
        <taxon>Actinomycetota</taxon>
        <taxon>Actinomycetes</taxon>
        <taxon>Bifidobacteriales</taxon>
        <taxon>Bifidobacteriaceae</taxon>
        <taxon>Bifidobacterium</taxon>
    </lineage>
</organism>
<protein>
    <recommendedName>
        <fullName evidence="3">GTP cyclohydrolase 1 type 2 homolog</fullName>
    </recommendedName>
</protein>
<comment type="subunit">
    <text evidence="2">Homohexamer.</text>
</comment>
<dbReference type="InterPro" id="IPR002678">
    <property type="entry name" value="DUF34/NIF3"/>
</dbReference>
<dbReference type="PANTHER" id="PTHR13799">
    <property type="entry name" value="NGG1 INTERACTING FACTOR 3"/>
    <property type="match status" value="1"/>
</dbReference>
<accession>A0ABU8ZMY2</accession>
<sequence>MDAGRATSVSLMRTVQVLEGLYPLDYAEEWDHPGLIVGDPTWPVSHIYCAVDPRPDIVGEAIDQGADLLITHHPLFFRPVHEVSGLGFRGSVVNDLVRARCGLWVGHTNADSAVRGVAQAAADRFGLQGSSPLVPLPMSPHDLHAGSDGTQTGQVGMGRVGTLPVPMRLDDFARLVARVLPHTELGIQVAGHPGDMISKVAVLPGSGDSMFDQVRACGADVYVTSDLRHHPATDAYQQALYEAKIDASWQPDQEQARPALINTPHSAIESLWFDYARTGIPGAVEAATGFRPTISVSRTRTDPWDFVIR</sequence>
<reference evidence="5 6" key="1">
    <citation type="submission" date="2024-02" db="EMBL/GenBank/DDBJ databases">
        <title>Bifidobacterium honeyensis sp. nov., isolated from the comb honey.</title>
        <authorList>
            <person name="Liu W."/>
            <person name="Li Y."/>
        </authorList>
    </citation>
    <scope>NUCLEOTIDE SEQUENCE [LARGE SCALE GENOMIC DNA]</scope>
    <source>
        <strain evidence="5 6">IMAU50988</strain>
    </source>
</reference>
<evidence type="ECO:0000313" key="5">
    <source>
        <dbReference type="EMBL" id="MEK0306554.1"/>
    </source>
</evidence>
<evidence type="ECO:0000256" key="4">
    <source>
        <dbReference type="ARBA" id="ARBA00022723"/>
    </source>
</evidence>
<comment type="similarity">
    <text evidence="1">Belongs to the GTP cyclohydrolase I type 2/NIF3 family.</text>
</comment>
<keyword evidence="6" id="KW-1185">Reference proteome</keyword>
<dbReference type="InterPro" id="IPR036069">
    <property type="entry name" value="DUF34/NIF3_sf"/>
</dbReference>
<evidence type="ECO:0000256" key="1">
    <source>
        <dbReference type="ARBA" id="ARBA00006964"/>
    </source>
</evidence>
<evidence type="ECO:0000256" key="3">
    <source>
        <dbReference type="ARBA" id="ARBA00022112"/>
    </source>
</evidence>
<keyword evidence="4" id="KW-0479">Metal-binding</keyword>
<dbReference type="RefSeq" id="WP_340469090.1">
    <property type="nucleotide sequence ID" value="NZ_JBANBB010000001.1"/>
</dbReference>
<comment type="caution">
    <text evidence="5">The sequence shown here is derived from an EMBL/GenBank/DDBJ whole genome shotgun (WGS) entry which is preliminary data.</text>
</comment>
<evidence type="ECO:0000256" key="2">
    <source>
        <dbReference type="ARBA" id="ARBA00011643"/>
    </source>
</evidence>
<dbReference type="Gene3D" id="3.40.1390.30">
    <property type="entry name" value="NIF3 (NGG1p interacting factor 3)-like"/>
    <property type="match status" value="2"/>
</dbReference>